<evidence type="ECO:0000313" key="2">
    <source>
        <dbReference type="Proteomes" id="UP000182077"/>
    </source>
</evidence>
<sequence>MTNDQLIKKIKELLNEGNVEKAKLFVEEHKDELGEYYDKAKVLLNSEKVEGLKKQFKKFF</sequence>
<reference evidence="1 2" key="1">
    <citation type="submission" date="2014-12" db="EMBL/GenBank/DDBJ databases">
        <title>Draft genome sequences of 29 type strains of Enterococci.</title>
        <authorList>
            <person name="Zhong Z."/>
            <person name="Sun Z."/>
            <person name="Liu W."/>
            <person name="Zhang W."/>
            <person name="Zhang H."/>
        </authorList>
    </citation>
    <scope>NUCLEOTIDE SEQUENCE [LARGE SCALE GENOMIC DNA]</scope>
    <source>
        <strain evidence="1 2">DSM 17122</strain>
    </source>
</reference>
<gene>
    <name evidence="1" type="ORF">RV04_GL000417</name>
</gene>
<dbReference type="STRING" id="249189.RV04_GL000417"/>
<keyword evidence="2" id="KW-1185">Reference proteome</keyword>
<proteinExistence type="predicted"/>
<evidence type="ECO:0000313" key="1">
    <source>
        <dbReference type="EMBL" id="OJG47170.1"/>
    </source>
</evidence>
<protein>
    <recommendedName>
        <fullName evidence="3">Isoleucyl-tRNA synthetase</fullName>
    </recommendedName>
</protein>
<comment type="caution">
    <text evidence="1">The sequence shown here is derived from an EMBL/GenBank/DDBJ whole genome shotgun (WGS) entry which is preliminary data.</text>
</comment>
<accession>A0A1L8TSA9</accession>
<dbReference type="Proteomes" id="UP000182077">
    <property type="component" value="Unassembled WGS sequence"/>
</dbReference>
<dbReference type="AlphaFoldDB" id="A0A1L8TSA9"/>
<name>A0A1L8TSA9_9ENTE</name>
<dbReference type="RefSeq" id="WP_071856814.1">
    <property type="nucleotide sequence ID" value="NZ_JBHSHK010000005.1"/>
</dbReference>
<evidence type="ECO:0008006" key="3">
    <source>
        <dbReference type="Google" id="ProtNLM"/>
    </source>
</evidence>
<dbReference type="EMBL" id="JXKQ01000001">
    <property type="protein sequence ID" value="OJG47170.1"/>
    <property type="molecule type" value="Genomic_DNA"/>
</dbReference>
<dbReference type="OrthoDB" id="2305722at2"/>
<organism evidence="1 2">
    <name type="scientific">Enterococcus hermanniensis</name>
    <dbReference type="NCBI Taxonomy" id="249189"/>
    <lineage>
        <taxon>Bacteria</taxon>
        <taxon>Bacillati</taxon>
        <taxon>Bacillota</taxon>
        <taxon>Bacilli</taxon>
        <taxon>Lactobacillales</taxon>
        <taxon>Enterococcaceae</taxon>
        <taxon>Enterococcus</taxon>
    </lineage>
</organism>